<proteinExistence type="inferred from homology"/>
<dbReference type="SUPFAM" id="SSF81345">
    <property type="entry name" value="ABC transporter involved in vitamin B12 uptake, BtuC"/>
    <property type="match status" value="1"/>
</dbReference>
<evidence type="ECO:0000313" key="10">
    <source>
        <dbReference type="Proteomes" id="UP001500466"/>
    </source>
</evidence>
<dbReference type="RefSeq" id="WP_425584967.1">
    <property type="nucleotide sequence ID" value="NZ_BAABHS010000011.1"/>
</dbReference>
<protein>
    <recommendedName>
        <fullName evidence="11">Iron complex transport system permease protein</fullName>
    </recommendedName>
</protein>
<keyword evidence="10" id="KW-1185">Reference proteome</keyword>
<dbReference type="Pfam" id="PF01032">
    <property type="entry name" value="FecCD"/>
    <property type="match status" value="1"/>
</dbReference>
<keyword evidence="4" id="KW-1003">Cell membrane</keyword>
<organism evidence="9 10">
    <name type="scientific">Yinghuangia aomiensis</name>
    <dbReference type="NCBI Taxonomy" id="676205"/>
    <lineage>
        <taxon>Bacteria</taxon>
        <taxon>Bacillati</taxon>
        <taxon>Actinomycetota</taxon>
        <taxon>Actinomycetes</taxon>
        <taxon>Kitasatosporales</taxon>
        <taxon>Streptomycetaceae</taxon>
        <taxon>Yinghuangia</taxon>
    </lineage>
</organism>
<dbReference type="Gene3D" id="1.10.3470.10">
    <property type="entry name" value="ABC transporter involved in vitamin B12 uptake, BtuC"/>
    <property type="match status" value="1"/>
</dbReference>
<evidence type="ECO:0000256" key="8">
    <source>
        <dbReference type="SAM" id="Phobius"/>
    </source>
</evidence>
<name>A0ABP9HBZ4_9ACTN</name>
<feature type="transmembrane region" description="Helical" evidence="8">
    <location>
        <begin position="94"/>
        <end position="113"/>
    </location>
</feature>
<dbReference type="InterPro" id="IPR037294">
    <property type="entry name" value="ABC_BtuC-like"/>
</dbReference>
<feature type="transmembrane region" description="Helical" evidence="8">
    <location>
        <begin position="25"/>
        <end position="51"/>
    </location>
</feature>
<feature type="transmembrane region" description="Helical" evidence="8">
    <location>
        <begin position="63"/>
        <end position="82"/>
    </location>
</feature>
<keyword evidence="7 8" id="KW-0472">Membrane</keyword>
<reference evidence="10" key="1">
    <citation type="journal article" date="2019" name="Int. J. Syst. Evol. Microbiol.">
        <title>The Global Catalogue of Microorganisms (GCM) 10K type strain sequencing project: providing services to taxonomists for standard genome sequencing and annotation.</title>
        <authorList>
            <consortium name="The Broad Institute Genomics Platform"/>
            <consortium name="The Broad Institute Genome Sequencing Center for Infectious Disease"/>
            <person name="Wu L."/>
            <person name="Ma J."/>
        </authorList>
    </citation>
    <scope>NUCLEOTIDE SEQUENCE [LARGE SCALE GENOMIC DNA]</scope>
    <source>
        <strain evidence="10">JCM 17986</strain>
    </source>
</reference>
<evidence type="ECO:0008006" key="11">
    <source>
        <dbReference type="Google" id="ProtNLM"/>
    </source>
</evidence>
<keyword evidence="6 8" id="KW-1133">Transmembrane helix</keyword>
<dbReference type="PANTHER" id="PTHR30472:SF24">
    <property type="entry name" value="FERRIC ENTEROBACTIN TRANSPORT SYSTEM PERMEASE PROTEIN FEPG"/>
    <property type="match status" value="1"/>
</dbReference>
<gene>
    <name evidence="9" type="ORF">GCM10023205_34480</name>
</gene>
<evidence type="ECO:0000256" key="2">
    <source>
        <dbReference type="ARBA" id="ARBA00007935"/>
    </source>
</evidence>
<evidence type="ECO:0000256" key="7">
    <source>
        <dbReference type="ARBA" id="ARBA00023136"/>
    </source>
</evidence>
<dbReference type="InterPro" id="IPR000522">
    <property type="entry name" value="ABC_transptr_permease_BtuC"/>
</dbReference>
<evidence type="ECO:0000313" key="9">
    <source>
        <dbReference type="EMBL" id="GAA4966907.1"/>
    </source>
</evidence>
<sequence>MTESVGAQGDDVARGLGIHVVRTRLALLIAATCLAAVAVVAAWLVSFVALASPQIAKRLTGRAEIPLVADALTGAVLLIGADLAGRTLLSPTEIPVGVVTGVVGAPHLMWLLARGNRVGKG</sequence>
<dbReference type="PANTHER" id="PTHR30472">
    <property type="entry name" value="FERRIC ENTEROBACTIN TRANSPORT SYSTEM PERMEASE PROTEIN"/>
    <property type="match status" value="1"/>
</dbReference>
<evidence type="ECO:0000256" key="6">
    <source>
        <dbReference type="ARBA" id="ARBA00022989"/>
    </source>
</evidence>
<keyword evidence="3" id="KW-0813">Transport</keyword>
<comment type="subcellular location">
    <subcellularLocation>
        <location evidence="1">Cell membrane</location>
        <topology evidence="1">Multi-pass membrane protein</topology>
    </subcellularLocation>
</comment>
<evidence type="ECO:0000256" key="1">
    <source>
        <dbReference type="ARBA" id="ARBA00004651"/>
    </source>
</evidence>
<evidence type="ECO:0000256" key="4">
    <source>
        <dbReference type="ARBA" id="ARBA00022475"/>
    </source>
</evidence>
<evidence type="ECO:0000256" key="5">
    <source>
        <dbReference type="ARBA" id="ARBA00022692"/>
    </source>
</evidence>
<dbReference type="EMBL" id="BAABHS010000011">
    <property type="protein sequence ID" value="GAA4966907.1"/>
    <property type="molecule type" value="Genomic_DNA"/>
</dbReference>
<evidence type="ECO:0000256" key="3">
    <source>
        <dbReference type="ARBA" id="ARBA00022448"/>
    </source>
</evidence>
<comment type="caution">
    <text evidence="9">The sequence shown here is derived from an EMBL/GenBank/DDBJ whole genome shotgun (WGS) entry which is preliminary data.</text>
</comment>
<comment type="similarity">
    <text evidence="2">Belongs to the binding-protein-dependent transport system permease family. FecCD subfamily.</text>
</comment>
<dbReference type="Proteomes" id="UP001500466">
    <property type="component" value="Unassembled WGS sequence"/>
</dbReference>
<keyword evidence="5 8" id="KW-0812">Transmembrane</keyword>
<accession>A0ABP9HBZ4</accession>